<dbReference type="PANTHER" id="PTHR43792:SF13">
    <property type="entry name" value="ACETYLTRANSFERASE"/>
    <property type="match status" value="1"/>
</dbReference>
<dbReference type="Pfam" id="PF13302">
    <property type="entry name" value="Acetyltransf_3"/>
    <property type="match status" value="1"/>
</dbReference>
<proteinExistence type="predicted"/>
<organism evidence="2 3">
    <name type="scientific">Aureibacillus halotolerans</name>
    <dbReference type="NCBI Taxonomy" id="1508390"/>
    <lineage>
        <taxon>Bacteria</taxon>
        <taxon>Bacillati</taxon>
        <taxon>Bacillota</taxon>
        <taxon>Bacilli</taxon>
        <taxon>Bacillales</taxon>
        <taxon>Bacillaceae</taxon>
        <taxon>Aureibacillus</taxon>
    </lineage>
</organism>
<dbReference type="OrthoDB" id="452315at2"/>
<sequence length="164" mass="19153">MSRKLYTERLILLPCSVHFAKSIILYLKELRVRSPVLIPPQWPPVQLKMFLPFYLEALEKGKKDTYFWVLIKADSAEIIGEIVLIPKKDQHGVIELSYRIEETHRRQGYGYEAVNEVCSYISTQKNVRIIAETAEGNLASERLLMKAGLRLTLQQKDFKQWELM</sequence>
<keyword evidence="3" id="KW-1185">Reference proteome</keyword>
<dbReference type="InterPro" id="IPR051531">
    <property type="entry name" value="N-acetyltransferase"/>
</dbReference>
<dbReference type="PANTHER" id="PTHR43792">
    <property type="entry name" value="GNAT FAMILY, PUTATIVE (AFU_ORTHOLOGUE AFUA_3G00765)-RELATED-RELATED"/>
    <property type="match status" value="1"/>
</dbReference>
<keyword evidence="2" id="KW-0808">Transferase</keyword>
<dbReference type="Proteomes" id="UP000295632">
    <property type="component" value="Unassembled WGS sequence"/>
</dbReference>
<dbReference type="AlphaFoldDB" id="A0A4R6UBE7"/>
<gene>
    <name evidence="2" type="ORF">EV213_102320</name>
</gene>
<feature type="domain" description="N-acetyltransferase" evidence="1">
    <location>
        <begin position="22"/>
        <end position="164"/>
    </location>
</feature>
<dbReference type="SUPFAM" id="SSF55729">
    <property type="entry name" value="Acyl-CoA N-acyltransferases (Nat)"/>
    <property type="match status" value="1"/>
</dbReference>
<comment type="caution">
    <text evidence="2">The sequence shown here is derived from an EMBL/GenBank/DDBJ whole genome shotgun (WGS) entry which is preliminary data.</text>
</comment>
<evidence type="ECO:0000313" key="2">
    <source>
        <dbReference type="EMBL" id="TDQ42289.1"/>
    </source>
</evidence>
<dbReference type="RefSeq" id="WP_133579168.1">
    <property type="nucleotide sequence ID" value="NZ_SNYJ01000002.1"/>
</dbReference>
<dbReference type="PROSITE" id="PS51186">
    <property type="entry name" value="GNAT"/>
    <property type="match status" value="1"/>
</dbReference>
<accession>A0A4R6UBE7</accession>
<dbReference type="EMBL" id="SNYJ01000002">
    <property type="protein sequence ID" value="TDQ42289.1"/>
    <property type="molecule type" value="Genomic_DNA"/>
</dbReference>
<dbReference type="InterPro" id="IPR000182">
    <property type="entry name" value="GNAT_dom"/>
</dbReference>
<protein>
    <submittedName>
        <fullName evidence="2">RimJ/RimL family protein N-acetyltransferase</fullName>
    </submittedName>
</protein>
<reference evidence="2 3" key="1">
    <citation type="submission" date="2019-03" db="EMBL/GenBank/DDBJ databases">
        <title>Genomic Encyclopedia of Type Strains, Phase IV (KMG-IV): sequencing the most valuable type-strain genomes for metagenomic binning, comparative biology and taxonomic classification.</title>
        <authorList>
            <person name="Goeker M."/>
        </authorList>
    </citation>
    <scope>NUCLEOTIDE SEQUENCE [LARGE SCALE GENOMIC DNA]</scope>
    <source>
        <strain evidence="2 3">DSM 28697</strain>
    </source>
</reference>
<dbReference type="GO" id="GO:0016747">
    <property type="term" value="F:acyltransferase activity, transferring groups other than amino-acyl groups"/>
    <property type="evidence" value="ECO:0007669"/>
    <property type="project" value="InterPro"/>
</dbReference>
<name>A0A4R6UBE7_9BACI</name>
<evidence type="ECO:0000259" key="1">
    <source>
        <dbReference type="PROSITE" id="PS51186"/>
    </source>
</evidence>
<dbReference type="InterPro" id="IPR016181">
    <property type="entry name" value="Acyl_CoA_acyltransferase"/>
</dbReference>
<evidence type="ECO:0000313" key="3">
    <source>
        <dbReference type="Proteomes" id="UP000295632"/>
    </source>
</evidence>
<dbReference type="Gene3D" id="3.40.630.30">
    <property type="match status" value="1"/>
</dbReference>